<proteinExistence type="predicted"/>
<keyword evidence="1" id="KW-0732">Signal</keyword>
<dbReference type="AlphaFoldDB" id="A0A0N4WGF0"/>
<evidence type="ECO:0000256" key="1">
    <source>
        <dbReference type="SAM" id="SignalP"/>
    </source>
</evidence>
<name>A0A0N4WGF0_HAEPC</name>
<keyword evidence="3" id="KW-1185">Reference proteome</keyword>
<feature type="signal peptide" evidence="1">
    <location>
        <begin position="1"/>
        <end position="17"/>
    </location>
</feature>
<evidence type="ECO:0000313" key="3">
    <source>
        <dbReference type="Proteomes" id="UP000268014"/>
    </source>
</evidence>
<dbReference type="EMBL" id="UZAF01017162">
    <property type="protein sequence ID" value="VDO38593.1"/>
    <property type="molecule type" value="Genomic_DNA"/>
</dbReference>
<evidence type="ECO:0000313" key="4">
    <source>
        <dbReference type="WBParaSite" id="HPLM_0000988101-mRNA-1"/>
    </source>
</evidence>
<gene>
    <name evidence="2" type="ORF">HPLM_LOCUS9873</name>
</gene>
<evidence type="ECO:0000313" key="2">
    <source>
        <dbReference type="EMBL" id="VDO38593.1"/>
    </source>
</evidence>
<accession>A0A0N4WGF0</accession>
<protein>
    <submittedName>
        <fullName evidence="4">SCP domain-containing protein</fullName>
    </submittedName>
</protein>
<reference evidence="2 3" key="2">
    <citation type="submission" date="2018-11" db="EMBL/GenBank/DDBJ databases">
        <authorList>
            <consortium name="Pathogen Informatics"/>
        </authorList>
    </citation>
    <scope>NUCLEOTIDE SEQUENCE [LARGE SCALE GENOMIC DNA]</scope>
    <source>
        <strain evidence="2 3">MHpl1</strain>
    </source>
</reference>
<dbReference type="WBParaSite" id="HPLM_0000988101-mRNA-1">
    <property type="protein sequence ID" value="HPLM_0000988101-mRNA-1"/>
    <property type="gene ID" value="HPLM_0000988101"/>
</dbReference>
<sequence>MLLTFSVLAFFLANVASDDALLEDVKAAFEELNPYGGKIAWSDELEKKALEYLKSPDSVKADLVIKGKKTFPKDDRTSLGMKVYKAFLENFEKKDANLRNLRRGSQYGCNIIFKTTSMKQDVLNGVCLFRKQ</sequence>
<dbReference type="Proteomes" id="UP000268014">
    <property type="component" value="Unassembled WGS sequence"/>
</dbReference>
<organism evidence="4">
    <name type="scientific">Haemonchus placei</name>
    <name type="common">Barber's pole worm</name>
    <dbReference type="NCBI Taxonomy" id="6290"/>
    <lineage>
        <taxon>Eukaryota</taxon>
        <taxon>Metazoa</taxon>
        <taxon>Ecdysozoa</taxon>
        <taxon>Nematoda</taxon>
        <taxon>Chromadorea</taxon>
        <taxon>Rhabditida</taxon>
        <taxon>Rhabditina</taxon>
        <taxon>Rhabditomorpha</taxon>
        <taxon>Strongyloidea</taxon>
        <taxon>Trichostrongylidae</taxon>
        <taxon>Haemonchus</taxon>
    </lineage>
</organism>
<reference evidence="4" key="1">
    <citation type="submission" date="2017-02" db="UniProtKB">
        <authorList>
            <consortium name="WormBaseParasite"/>
        </authorList>
    </citation>
    <scope>IDENTIFICATION</scope>
</reference>
<feature type="chain" id="PRO_5043123691" evidence="1">
    <location>
        <begin position="18"/>
        <end position="132"/>
    </location>
</feature>